<dbReference type="AlphaFoldDB" id="A0A553Q5F0"/>
<accession>A0A553Q5F0</accession>
<reference evidence="2 3" key="1">
    <citation type="journal article" date="2019" name="Sci. Data">
        <title>Hybrid genome assembly and annotation of Danionella translucida.</title>
        <authorList>
            <person name="Kadobianskyi M."/>
            <person name="Schulze L."/>
            <person name="Schuelke M."/>
            <person name="Judkewitz B."/>
        </authorList>
    </citation>
    <scope>NUCLEOTIDE SEQUENCE [LARGE SCALE GENOMIC DNA]</scope>
    <source>
        <strain evidence="2 3">Bolton</strain>
    </source>
</reference>
<evidence type="ECO:0000313" key="2">
    <source>
        <dbReference type="EMBL" id="TRY85137.1"/>
    </source>
</evidence>
<protein>
    <submittedName>
        <fullName evidence="2">Uncharacterized protein</fullName>
    </submittedName>
</protein>
<feature type="non-terminal residue" evidence="2">
    <location>
        <position position="1"/>
    </location>
</feature>
<comment type="caution">
    <text evidence="2">The sequence shown here is derived from an EMBL/GenBank/DDBJ whole genome shotgun (WGS) entry which is preliminary data.</text>
</comment>
<feature type="compositionally biased region" description="Low complexity" evidence="1">
    <location>
        <begin position="592"/>
        <end position="606"/>
    </location>
</feature>
<feature type="region of interest" description="Disordered" evidence="1">
    <location>
        <begin position="45"/>
        <end position="71"/>
    </location>
</feature>
<feature type="compositionally biased region" description="Basic and acidic residues" evidence="1">
    <location>
        <begin position="365"/>
        <end position="377"/>
    </location>
</feature>
<feature type="compositionally biased region" description="Pro residues" evidence="1">
    <location>
        <begin position="416"/>
        <end position="440"/>
    </location>
</feature>
<name>A0A553Q5F0_9TELE</name>
<evidence type="ECO:0000313" key="3">
    <source>
        <dbReference type="Proteomes" id="UP000316079"/>
    </source>
</evidence>
<evidence type="ECO:0000256" key="1">
    <source>
        <dbReference type="SAM" id="MobiDB-lite"/>
    </source>
</evidence>
<proteinExistence type="predicted"/>
<dbReference type="Proteomes" id="UP000316079">
    <property type="component" value="Unassembled WGS sequence"/>
</dbReference>
<keyword evidence="3" id="KW-1185">Reference proteome</keyword>
<sequence>WKLERLPRHCRASTEGLYPCLPPPTLLNSEKLVSLAVVEGVRQKGQSGSIDGGSSPAAHRRSPTIPPSSPLAERGIKGFCFTWELLDTGTRDRLQILPQILLVMVEPRDPFHQLPLLTTALIVYKVPGQDLLELANTQGLYGGFAHINNRTWKRHSIKEAKTALMCEALLRECVSKRMYLILHLDLQLNIQLTLSRSLSRDLKVKVLCVICAPSVTMRLLSRSVYPRGGVRLLTQHQIYELLLFTACLCGDAMKVQVFPQILYLELHKLPSLPQDAPETQTHTAQPGLSVRVNGAAATEALPAVHADLLPTREKMFYFNGMLSENIFLQIVTFLVRLSKRPPQALHVGSGAVGDELVKPELYRESEVAPEKQDDHKSSIQSSNICKKQNKKSDCEKQGAFTRSVGPPRGGPSLKRPIPPPLPPPPPPPLRSPGRPPPRLLPPMNSSSLYPERRGREGMLENKHHSEARRLANADSSVRLRAHAGWVWCLGFIQHAWPNVAGSPAHPRSPAQPHSHPLDAHVKARHNARVKTGFLPSASTEAPVSPVPMLNTLCLNEEMLERVGTIAGHTSPRAAAIGCVQMLLFRRCVRATASSGSSPAPASEAGSLPRDERSITRASTGLDIPSTRFSSILSCYNPCTQLSED</sequence>
<feature type="region of interest" description="Disordered" evidence="1">
    <location>
        <begin position="592"/>
        <end position="619"/>
    </location>
</feature>
<feature type="region of interest" description="Disordered" evidence="1">
    <location>
        <begin position="365"/>
        <end position="451"/>
    </location>
</feature>
<gene>
    <name evidence="2" type="ORF">DNTS_006336</name>
</gene>
<dbReference type="EMBL" id="SRMA01026311">
    <property type="protein sequence ID" value="TRY85137.1"/>
    <property type="molecule type" value="Genomic_DNA"/>
</dbReference>
<organism evidence="2 3">
    <name type="scientific">Danionella cerebrum</name>
    <dbReference type="NCBI Taxonomy" id="2873325"/>
    <lineage>
        <taxon>Eukaryota</taxon>
        <taxon>Metazoa</taxon>
        <taxon>Chordata</taxon>
        <taxon>Craniata</taxon>
        <taxon>Vertebrata</taxon>
        <taxon>Euteleostomi</taxon>
        <taxon>Actinopterygii</taxon>
        <taxon>Neopterygii</taxon>
        <taxon>Teleostei</taxon>
        <taxon>Ostariophysi</taxon>
        <taxon>Cypriniformes</taxon>
        <taxon>Danionidae</taxon>
        <taxon>Danioninae</taxon>
        <taxon>Danionella</taxon>
    </lineage>
</organism>